<gene>
    <name evidence="1" type="ORF">UCCLBBS449_1557</name>
</gene>
<dbReference type="SUPFAM" id="SSF46785">
    <property type="entry name" value="Winged helix' DNA-binding domain"/>
    <property type="match status" value="1"/>
</dbReference>
<reference evidence="1 2" key="1">
    <citation type="submission" date="2018-07" db="EMBL/GenBank/DDBJ databases">
        <authorList>
            <person name="Feyereisen M."/>
        </authorList>
    </citation>
    <scope>NUCLEOTIDE SEQUENCE [LARGE SCALE GENOMIC DNA]</scope>
    <source>
        <strain evidence="1 2">UCCLBBS449</strain>
    </source>
</reference>
<evidence type="ECO:0000313" key="2">
    <source>
        <dbReference type="Proteomes" id="UP000307074"/>
    </source>
</evidence>
<dbReference type="Gene3D" id="1.10.10.10">
    <property type="entry name" value="Winged helix-like DNA-binding domain superfamily/Winged helix DNA-binding domain"/>
    <property type="match status" value="1"/>
</dbReference>
<dbReference type="RefSeq" id="WP_042521251.1">
    <property type="nucleotide sequence ID" value="NZ_CP019750.1"/>
</dbReference>
<dbReference type="Proteomes" id="UP000307074">
    <property type="component" value="Chromosome"/>
</dbReference>
<dbReference type="InterPro" id="IPR036390">
    <property type="entry name" value="WH_DNA-bd_sf"/>
</dbReference>
<proteinExistence type="predicted"/>
<dbReference type="EMBL" id="CP031198">
    <property type="protein sequence ID" value="QCZ53494.1"/>
    <property type="molecule type" value="Genomic_DNA"/>
</dbReference>
<dbReference type="InterPro" id="IPR036388">
    <property type="entry name" value="WH-like_DNA-bd_sf"/>
</dbReference>
<evidence type="ECO:0000313" key="1">
    <source>
        <dbReference type="EMBL" id="QCZ53494.1"/>
    </source>
</evidence>
<name>A0A1W6N8W3_LEVBR</name>
<dbReference type="AlphaFoldDB" id="A0A1W6N8W3"/>
<sequence length="125" mass="14873">MLSFDELLDETWKLRKITNRISRIDSENFTISIIQFMMLHEMIYFEDSFITRDFCSKYDIGKTFVSMQTTDLLKKDLISSVTSNKDHRIHFLKPTLLGEKTYQNMIPFVESEIKSIKHDIEKLII</sequence>
<protein>
    <submittedName>
        <fullName evidence="1">Transcriptional regulator</fullName>
    </submittedName>
</protein>
<organism evidence="1 2">
    <name type="scientific">Levilactobacillus brevis</name>
    <name type="common">Lactobacillus brevis</name>
    <dbReference type="NCBI Taxonomy" id="1580"/>
    <lineage>
        <taxon>Bacteria</taxon>
        <taxon>Bacillati</taxon>
        <taxon>Bacillota</taxon>
        <taxon>Bacilli</taxon>
        <taxon>Lactobacillales</taxon>
        <taxon>Lactobacillaceae</taxon>
        <taxon>Levilactobacillus</taxon>
    </lineage>
</organism>
<accession>A0A1W6N8W3</accession>